<feature type="compositionally biased region" description="Basic and acidic residues" evidence="1">
    <location>
        <begin position="47"/>
        <end position="56"/>
    </location>
</feature>
<sequence>MVNLPGNARTPAQRMHPFHHVRTLDRGPVPTVTPPKPSRVRPHPKLRLPDERDRAASVHAAALRGRQRHLHPKCGKHRAGLVRDGPQVGKPRHRNDAVQSENVQQGVVPVDKVCRQVPVRHVRPHGTAHVGLPHGGHGEGTEPDPAAGAERDPLHAALH</sequence>
<dbReference type="EMBL" id="HBUE01153513">
    <property type="protein sequence ID" value="CAG6506450.1"/>
    <property type="molecule type" value="Transcribed_RNA"/>
</dbReference>
<accession>A0A8D8NA59</accession>
<feature type="region of interest" description="Disordered" evidence="1">
    <location>
        <begin position="125"/>
        <end position="159"/>
    </location>
</feature>
<organism evidence="2">
    <name type="scientific">Culex pipiens</name>
    <name type="common">House mosquito</name>
    <dbReference type="NCBI Taxonomy" id="7175"/>
    <lineage>
        <taxon>Eukaryota</taxon>
        <taxon>Metazoa</taxon>
        <taxon>Ecdysozoa</taxon>
        <taxon>Arthropoda</taxon>
        <taxon>Hexapoda</taxon>
        <taxon>Insecta</taxon>
        <taxon>Pterygota</taxon>
        <taxon>Neoptera</taxon>
        <taxon>Endopterygota</taxon>
        <taxon>Diptera</taxon>
        <taxon>Nematocera</taxon>
        <taxon>Culicoidea</taxon>
        <taxon>Culicidae</taxon>
        <taxon>Culicinae</taxon>
        <taxon>Culicini</taxon>
        <taxon>Culex</taxon>
        <taxon>Culex</taxon>
    </lineage>
</organism>
<dbReference type="EMBL" id="HBUE01258555">
    <property type="protein sequence ID" value="CAG6557766.1"/>
    <property type="molecule type" value="Transcribed_RNA"/>
</dbReference>
<feature type="region of interest" description="Disordered" evidence="1">
    <location>
        <begin position="23"/>
        <end position="103"/>
    </location>
</feature>
<reference evidence="2" key="1">
    <citation type="submission" date="2021-05" db="EMBL/GenBank/DDBJ databases">
        <authorList>
            <person name="Alioto T."/>
            <person name="Alioto T."/>
            <person name="Gomez Garrido J."/>
        </authorList>
    </citation>
    <scope>NUCLEOTIDE SEQUENCE</scope>
</reference>
<protein>
    <submittedName>
        <fullName evidence="2">(northern house mosquito) hypothetical protein</fullName>
    </submittedName>
</protein>
<evidence type="ECO:0000256" key="1">
    <source>
        <dbReference type="SAM" id="MobiDB-lite"/>
    </source>
</evidence>
<dbReference type="AlphaFoldDB" id="A0A8D8NA59"/>
<name>A0A8D8NA59_CULPI</name>
<feature type="compositionally biased region" description="Basic and acidic residues" evidence="1">
    <location>
        <begin position="149"/>
        <end position="159"/>
    </location>
</feature>
<evidence type="ECO:0000313" key="2">
    <source>
        <dbReference type="EMBL" id="CAG6557766.1"/>
    </source>
</evidence>
<proteinExistence type="predicted"/>
<feature type="compositionally biased region" description="Basic residues" evidence="1">
    <location>
        <begin position="65"/>
        <end position="80"/>
    </location>
</feature>